<organism evidence="2 3">
    <name type="scientific">Symbiodinium necroappetens</name>
    <dbReference type="NCBI Taxonomy" id="1628268"/>
    <lineage>
        <taxon>Eukaryota</taxon>
        <taxon>Sar</taxon>
        <taxon>Alveolata</taxon>
        <taxon>Dinophyceae</taxon>
        <taxon>Suessiales</taxon>
        <taxon>Symbiodiniaceae</taxon>
        <taxon>Symbiodinium</taxon>
    </lineage>
</organism>
<feature type="non-terminal residue" evidence="2">
    <location>
        <position position="57"/>
    </location>
</feature>
<dbReference type="AlphaFoldDB" id="A0A812V526"/>
<dbReference type="OrthoDB" id="10319984at2759"/>
<gene>
    <name evidence="2" type="ORF">SNEC2469_LOCUS17236</name>
</gene>
<name>A0A812V526_9DINO</name>
<evidence type="ECO:0000313" key="3">
    <source>
        <dbReference type="Proteomes" id="UP000601435"/>
    </source>
</evidence>
<keyword evidence="3" id="KW-1185">Reference proteome</keyword>
<sequence>QLLRRCVSQQWRGEMTRASRPQRTSPSAWVPGSTFGRASPRRSHGGSALQGFRPMWD</sequence>
<evidence type="ECO:0000256" key="1">
    <source>
        <dbReference type="SAM" id="MobiDB-lite"/>
    </source>
</evidence>
<protein>
    <submittedName>
        <fullName evidence="2">Uncharacterized protein</fullName>
    </submittedName>
</protein>
<accession>A0A812V526</accession>
<comment type="caution">
    <text evidence="2">The sequence shown here is derived from an EMBL/GenBank/DDBJ whole genome shotgun (WGS) entry which is preliminary data.</text>
</comment>
<dbReference type="Proteomes" id="UP000601435">
    <property type="component" value="Unassembled WGS sequence"/>
</dbReference>
<feature type="region of interest" description="Disordered" evidence="1">
    <location>
        <begin position="10"/>
        <end position="57"/>
    </location>
</feature>
<reference evidence="2" key="1">
    <citation type="submission" date="2021-02" db="EMBL/GenBank/DDBJ databases">
        <authorList>
            <person name="Dougan E. K."/>
            <person name="Rhodes N."/>
            <person name="Thang M."/>
            <person name="Chan C."/>
        </authorList>
    </citation>
    <scope>NUCLEOTIDE SEQUENCE</scope>
</reference>
<feature type="non-terminal residue" evidence="2">
    <location>
        <position position="1"/>
    </location>
</feature>
<dbReference type="EMBL" id="CAJNJA010028424">
    <property type="protein sequence ID" value="CAE7601908.1"/>
    <property type="molecule type" value="Genomic_DNA"/>
</dbReference>
<proteinExistence type="predicted"/>
<evidence type="ECO:0000313" key="2">
    <source>
        <dbReference type="EMBL" id="CAE7601908.1"/>
    </source>
</evidence>